<keyword evidence="2" id="KW-1185">Reference proteome</keyword>
<sequence>MKLGPSLRAVQSLRLLATISNGLISAQEKYLKLPMLGSRLGKDELVKHFKEMTYPIEEYSAVCFNPARSGSKTTVETVMVESTKTFTTRNPADHYDNDDVSPKVLPLREVLQKSGLRFPTKLKRCRKRRIAKHIGYGIKKYKSGDCGASASTEVPLSKLFQKELAKRTSEHLRNKRRKRACDDDDENHMDCHDDITIAQLIKSRKKN</sequence>
<name>A0AAU9RUV4_THLAR</name>
<dbReference type="AlphaFoldDB" id="A0AAU9RUV4"/>
<accession>A0AAU9RUV4</accession>
<evidence type="ECO:0000313" key="2">
    <source>
        <dbReference type="Proteomes" id="UP000836841"/>
    </source>
</evidence>
<reference evidence="1 2" key="1">
    <citation type="submission" date="2022-03" db="EMBL/GenBank/DDBJ databases">
        <authorList>
            <person name="Nunn A."/>
            <person name="Chopra R."/>
            <person name="Nunn A."/>
            <person name="Contreras Garrido A."/>
        </authorList>
    </citation>
    <scope>NUCLEOTIDE SEQUENCE [LARGE SCALE GENOMIC DNA]</scope>
</reference>
<proteinExistence type="predicted"/>
<evidence type="ECO:0000313" key="1">
    <source>
        <dbReference type="EMBL" id="CAH2051807.1"/>
    </source>
</evidence>
<protein>
    <submittedName>
        <fullName evidence="1">Uncharacterized protein</fullName>
    </submittedName>
</protein>
<dbReference type="EMBL" id="OU466859">
    <property type="protein sequence ID" value="CAH2051807.1"/>
    <property type="molecule type" value="Genomic_DNA"/>
</dbReference>
<organism evidence="1 2">
    <name type="scientific">Thlaspi arvense</name>
    <name type="common">Field penny-cress</name>
    <dbReference type="NCBI Taxonomy" id="13288"/>
    <lineage>
        <taxon>Eukaryota</taxon>
        <taxon>Viridiplantae</taxon>
        <taxon>Streptophyta</taxon>
        <taxon>Embryophyta</taxon>
        <taxon>Tracheophyta</taxon>
        <taxon>Spermatophyta</taxon>
        <taxon>Magnoliopsida</taxon>
        <taxon>eudicotyledons</taxon>
        <taxon>Gunneridae</taxon>
        <taxon>Pentapetalae</taxon>
        <taxon>rosids</taxon>
        <taxon>malvids</taxon>
        <taxon>Brassicales</taxon>
        <taxon>Brassicaceae</taxon>
        <taxon>Thlaspideae</taxon>
        <taxon>Thlaspi</taxon>
    </lineage>
</organism>
<dbReference type="Proteomes" id="UP000836841">
    <property type="component" value="Chromosome 3"/>
</dbReference>
<gene>
    <name evidence="1" type="ORF">TAV2_LOCUS10803</name>
</gene>